<dbReference type="Proteomes" id="UP000559256">
    <property type="component" value="Unassembled WGS sequence"/>
</dbReference>
<proteinExistence type="predicted"/>
<feature type="region of interest" description="Disordered" evidence="1">
    <location>
        <begin position="205"/>
        <end position="237"/>
    </location>
</feature>
<reference evidence="2 3" key="1">
    <citation type="journal article" date="2020" name="ISME J.">
        <title>Uncovering the hidden diversity of litter-decomposition mechanisms in mushroom-forming fungi.</title>
        <authorList>
            <person name="Floudas D."/>
            <person name="Bentzer J."/>
            <person name="Ahren D."/>
            <person name="Johansson T."/>
            <person name="Persson P."/>
            <person name="Tunlid A."/>
        </authorList>
    </citation>
    <scope>NUCLEOTIDE SEQUENCE [LARGE SCALE GENOMIC DNA]</scope>
    <source>
        <strain evidence="2 3">CBS 291.85</strain>
    </source>
</reference>
<name>A0A8H5G8D1_9AGAR</name>
<dbReference type="OrthoDB" id="2428527at2759"/>
<feature type="compositionally biased region" description="Low complexity" evidence="1">
    <location>
        <begin position="212"/>
        <end position="228"/>
    </location>
</feature>
<evidence type="ECO:0000256" key="1">
    <source>
        <dbReference type="SAM" id="MobiDB-lite"/>
    </source>
</evidence>
<dbReference type="EMBL" id="JAACJM010000043">
    <property type="protein sequence ID" value="KAF5360257.1"/>
    <property type="molecule type" value="Genomic_DNA"/>
</dbReference>
<gene>
    <name evidence="2" type="ORF">D9758_009171</name>
</gene>
<dbReference type="PANTHER" id="PTHR47783:SF1">
    <property type="entry name" value="ZN(II)2CYS6 TRANSCRIPTION FACTOR (EUROFUNG)"/>
    <property type="match status" value="1"/>
</dbReference>
<dbReference type="PANTHER" id="PTHR47783">
    <property type="entry name" value="ZN(II)2CYS6 TRANSCRIPTION FACTOR (EUROFUNG)-RELATED"/>
    <property type="match status" value="1"/>
</dbReference>
<keyword evidence="3" id="KW-1185">Reference proteome</keyword>
<protein>
    <submittedName>
        <fullName evidence="2">Uncharacterized protein</fullName>
    </submittedName>
</protein>
<sequence>MDWCIPDAASMGQRCPRTRLSLRAVDQSEWNRDPDDEWNGPLASLFVVQPIYVASLAFAYDVKLSMLDMHPDQQPLSIPAHSHRQSTLPLQLQRQQPMSGSEAPHTADLLLTSLARQNLSVFVRALQRMEHYWTGVSYVSNLLEVKTKGLIPGDTGLSEDDNRNGKKKRNRLRTFISLPDREVYQQKNLPHNTAPPKETSLCMEIFKRHRSSASPGSAASTSSLANSAGTPSSSPNT</sequence>
<accession>A0A8H5G8D1</accession>
<organism evidence="2 3">
    <name type="scientific">Tetrapyrgos nigripes</name>
    <dbReference type="NCBI Taxonomy" id="182062"/>
    <lineage>
        <taxon>Eukaryota</taxon>
        <taxon>Fungi</taxon>
        <taxon>Dikarya</taxon>
        <taxon>Basidiomycota</taxon>
        <taxon>Agaricomycotina</taxon>
        <taxon>Agaricomycetes</taxon>
        <taxon>Agaricomycetidae</taxon>
        <taxon>Agaricales</taxon>
        <taxon>Marasmiineae</taxon>
        <taxon>Marasmiaceae</taxon>
        <taxon>Tetrapyrgos</taxon>
    </lineage>
</organism>
<dbReference type="AlphaFoldDB" id="A0A8H5G8D1"/>
<evidence type="ECO:0000313" key="2">
    <source>
        <dbReference type="EMBL" id="KAF5360257.1"/>
    </source>
</evidence>
<comment type="caution">
    <text evidence="2">The sequence shown here is derived from an EMBL/GenBank/DDBJ whole genome shotgun (WGS) entry which is preliminary data.</text>
</comment>
<evidence type="ECO:0000313" key="3">
    <source>
        <dbReference type="Proteomes" id="UP000559256"/>
    </source>
</evidence>